<evidence type="ECO:0000313" key="3">
    <source>
        <dbReference type="Proteomes" id="UP000499080"/>
    </source>
</evidence>
<name>A0A4Y2BT94_ARAVE</name>
<evidence type="ECO:0000313" key="2">
    <source>
        <dbReference type="EMBL" id="GBL95430.1"/>
    </source>
</evidence>
<gene>
    <name evidence="2" type="ORF">AVEN_154823_1</name>
</gene>
<feature type="domain" description="GAG-pre-integrase" evidence="1">
    <location>
        <begin position="65"/>
        <end position="131"/>
    </location>
</feature>
<sequence length="193" mass="21874">MEVLNDGLVFTPVRHENSARLVVSLMAVTIETGYRRRNPFIGDKNGCYLSKDGCVRLVGKRTSIGLYALKLKVLMSEKSADVLMAVADTMQLWDERLCHQNKHHFKSIMKQHGIYVSATTDFCEGCILGKQHRETFETRKNQLTVTGEQINADVCGPMQKISLRGSRFYASRMTLQSFSKYSSCARSQKLWIA</sequence>
<evidence type="ECO:0000259" key="1">
    <source>
        <dbReference type="Pfam" id="PF13976"/>
    </source>
</evidence>
<keyword evidence="3" id="KW-1185">Reference proteome</keyword>
<dbReference type="OrthoDB" id="8066415at2759"/>
<dbReference type="InterPro" id="IPR025724">
    <property type="entry name" value="GAG-pre-integrase_dom"/>
</dbReference>
<comment type="caution">
    <text evidence="2">The sequence shown here is derived from an EMBL/GenBank/DDBJ whole genome shotgun (WGS) entry which is preliminary data.</text>
</comment>
<protein>
    <recommendedName>
        <fullName evidence="1">GAG-pre-integrase domain-containing protein</fullName>
    </recommendedName>
</protein>
<proteinExistence type="predicted"/>
<dbReference type="AlphaFoldDB" id="A0A4Y2BT94"/>
<organism evidence="2 3">
    <name type="scientific">Araneus ventricosus</name>
    <name type="common">Orbweaver spider</name>
    <name type="synonym">Epeira ventricosa</name>
    <dbReference type="NCBI Taxonomy" id="182803"/>
    <lineage>
        <taxon>Eukaryota</taxon>
        <taxon>Metazoa</taxon>
        <taxon>Ecdysozoa</taxon>
        <taxon>Arthropoda</taxon>
        <taxon>Chelicerata</taxon>
        <taxon>Arachnida</taxon>
        <taxon>Araneae</taxon>
        <taxon>Araneomorphae</taxon>
        <taxon>Entelegynae</taxon>
        <taxon>Araneoidea</taxon>
        <taxon>Araneidae</taxon>
        <taxon>Araneus</taxon>
    </lineage>
</organism>
<accession>A0A4Y2BT94</accession>
<reference evidence="2 3" key="1">
    <citation type="journal article" date="2019" name="Sci. Rep.">
        <title>Orb-weaving spider Araneus ventricosus genome elucidates the spidroin gene catalogue.</title>
        <authorList>
            <person name="Kono N."/>
            <person name="Nakamura H."/>
            <person name="Ohtoshi R."/>
            <person name="Moran D.A.P."/>
            <person name="Shinohara A."/>
            <person name="Yoshida Y."/>
            <person name="Fujiwara M."/>
            <person name="Mori M."/>
            <person name="Tomita M."/>
            <person name="Arakawa K."/>
        </authorList>
    </citation>
    <scope>NUCLEOTIDE SEQUENCE [LARGE SCALE GENOMIC DNA]</scope>
</reference>
<dbReference type="Pfam" id="PF13976">
    <property type="entry name" value="gag_pre-integrs"/>
    <property type="match status" value="1"/>
</dbReference>
<dbReference type="Proteomes" id="UP000499080">
    <property type="component" value="Unassembled WGS sequence"/>
</dbReference>
<dbReference type="EMBL" id="BGPR01000111">
    <property type="protein sequence ID" value="GBL95430.1"/>
    <property type="molecule type" value="Genomic_DNA"/>
</dbReference>